<reference evidence="1 2" key="1">
    <citation type="submission" date="2018-06" db="EMBL/GenBank/DDBJ databases">
        <title>Comparative genomics reveals the genomic features of Rhizophagus irregularis, R. cerebriforme, R. diaphanum and Gigaspora rosea, and their symbiotic lifestyle signature.</title>
        <authorList>
            <person name="Morin E."/>
            <person name="San Clemente H."/>
            <person name="Chen E.C.H."/>
            <person name="De La Providencia I."/>
            <person name="Hainaut M."/>
            <person name="Kuo A."/>
            <person name="Kohler A."/>
            <person name="Murat C."/>
            <person name="Tang N."/>
            <person name="Roy S."/>
            <person name="Loubradou J."/>
            <person name="Henrissat B."/>
            <person name="Grigoriev I.V."/>
            <person name="Corradi N."/>
            <person name="Roux C."/>
            <person name="Martin F.M."/>
        </authorList>
    </citation>
    <scope>NUCLEOTIDE SEQUENCE [LARGE SCALE GENOMIC DNA]</scope>
    <source>
        <strain evidence="1 2">DAOM 227022</strain>
    </source>
</reference>
<dbReference type="AlphaFoldDB" id="A0A397S2V5"/>
<evidence type="ECO:0000313" key="2">
    <source>
        <dbReference type="Proteomes" id="UP000265703"/>
    </source>
</evidence>
<dbReference type="OrthoDB" id="2446101at2759"/>
<accession>A0A397S2V5</accession>
<dbReference type="EMBL" id="QKYT01001517">
    <property type="protein sequence ID" value="RIA79146.1"/>
    <property type="molecule type" value="Genomic_DNA"/>
</dbReference>
<keyword evidence="2" id="KW-1185">Reference proteome</keyword>
<comment type="caution">
    <text evidence="1">The sequence shown here is derived from an EMBL/GenBank/DDBJ whole genome shotgun (WGS) entry which is preliminary data.</text>
</comment>
<sequence>MENTSKKTITNLDTEKNIISNTYGNMFNNTINTQLPLETLSNIENTQVITTTVATSNRDIIMGNTIEVNNSPQSSSSSLPAITTPYQNLTHSIHALDKGKNVLHDSNTNQISCNTFNTLYVAPQTNDSHTTSNNELINNDFNDANNITCISDTENLTINEYIDLYLSFALLKDLPYNTINKIKTEILCHFLNNSSFRGFMGIQSYYGIKILKITFYDEAECNSIHNIFISKFNTRFYNYEPNYIEQIITPILEAKYNKTIKLVDIPKHIDNLIILEAISKEIGPIVNSYEPKSNPKRQNTNPNNITQFHSKKLSFFKQLKIEFKIIL</sequence>
<proteinExistence type="predicted"/>
<protein>
    <submittedName>
        <fullName evidence="1">Uncharacterized protein</fullName>
    </submittedName>
</protein>
<dbReference type="Proteomes" id="UP000265703">
    <property type="component" value="Unassembled WGS sequence"/>
</dbReference>
<evidence type="ECO:0000313" key="1">
    <source>
        <dbReference type="EMBL" id="RIA79146.1"/>
    </source>
</evidence>
<organism evidence="1 2">
    <name type="scientific">Glomus cerebriforme</name>
    <dbReference type="NCBI Taxonomy" id="658196"/>
    <lineage>
        <taxon>Eukaryota</taxon>
        <taxon>Fungi</taxon>
        <taxon>Fungi incertae sedis</taxon>
        <taxon>Mucoromycota</taxon>
        <taxon>Glomeromycotina</taxon>
        <taxon>Glomeromycetes</taxon>
        <taxon>Glomerales</taxon>
        <taxon>Glomeraceae</taxon>
        <taxon>Glomus</taxon>
    </lineage>
</organism>
<name>A0A397S2V5_9GLOM</name>
<gene>
    <name evidence="1" type="ORF">C1645_841421</name>
</gene>